<feature type="transmembrane region" description="Helical" evidence="9">
    <location>
        <begin position="249"/>
        <end position="270"/>
    </location>
</feature>
<keyword evidence="4 9" id="KW-0812">Transmembrane</keyword>
<feature type="transmembrane region" description="Helical" evidence="9">
    <location>
        <begin position="545"/>
        <end position="563"/>
    </location>
</feature>
<feature type="compositionally biased region" description="Polar residues" evidence="8">
    <location>
        <begin position="23"/>
        <end position="36"/>
    </location>
</feature>
<feature type="transmembrane region" description="Helical" evidence="9">
    <location>
        <begin position="484"/>
        <end position="501"/>
    </location>
</feature>
<feature type="transmembrane region" description="Helical" evidence="9">
    <location>
        <begin position="386"/>
        <end position="409"/>
    </location>
</feature>
<evidence type="ECO:0000256" key="6">
    <source>
        <dbReference type="ARBA" id="ARBA00022989"/>
    </source>
</evidence>
<evidence type="ECO:0000313" key="11">
    <source>
        <dbReference type="EMBL" id="ORZ25062.1"/>
    </source>
</evidence>
<keyword evidence="3" id="KW-0813">Transport</keyword>
<evidence type="ECO:0000256" key="9">
    <source>
        <dbReference type="SAM" id="Phobius"/>
    </source>
</evidence>
<feature type="region of interest" description="Disordered" evidence="8">
    <location>
        <begin position="23"/>
        <end position="42"/>
    </location>
</feature>
<dbReference type="PANTHER" id="PTHR22950:SF692">
    <property type="entry name" value="TRANSMEMBRANE AMINO ACID TRANSPORTER FAMILY PROTEIN"/>
    <property type="match status" value="1"/>
</dbReference>
<organism evidence="11 12">
    <name type="scientific">Absidia repens</name>
    <dbReference type="NCBI Taxonomy" id="90262"/>
    <lineage>
        <taxon>Eukaryota</taxon>
        <taxon>Fungi</taxon>
        <taxon>Fungi incertae sedis</taxon>
        <taxon>Mucoromycota</taxon>
        <taxon>Mucoromycotina</taxon>
        <taxon>Mucoromycetes</taxon>
        <taxon>Mucorales</taxon>
        <taxon>Cunninghamellaceae</taxon>
        <taxon>Absidia</taxon>
    </lineage>
</organism>
<dbReference type="PANTHER" id="PTHR22950">
    <property type="entry name" value="AMINO ACID TRANSPORTER"/>
    <property type="match status" value="1"/>
</dbReference>
<dbReference type="EMBL" id="MCGE01000001">
    <property type="protein sequence ID" value="ORZ25062.1"/>
    <property type="molecule type" value="Genomic_DNA"/>
</dbReference>
<accession>A0A1X2IZP1</accession>
<evidence type="ECO:0000256" key="1">
    <source>
        <dbReference type="ARBA" id="ARBA00004141"/>
    </source>
</evidence>
<keyword evidence="7 9" id="KW-0472">Membrane</keyword>
<feature type="transmembrane region" description="Helical" evidence="9">
    <location>
        <begin position="178"/>
        <end position="196"/>
    </location>
</feature>
<keyword evidence="6 9" id="KW-1133">Transmembrane helix</keyword>
<sequence>MDIPGSKGRTSDEGVPRIRNIHPSQLSYGATSSGHQDSYYDEEAPTGLTRSITGGSFSDRLGSFVTSYSRTSMNFMAENLSVPHSSSLEDYMSSYSGYRRLSNDGQQSILTRYETTKSNSSHFERPSIYFSQLDQVLSRQSTMADVQSLLAAHNEDASSTTMAPLAPVKKSSFAQSTFNSINILMGIGIIALPMGFKCAGWVIGMSVFVFCLGLTNYTAKLLAQCLDKDPDSRTYGDLGALTFGVHGRIGITLLFITELITSSVALVVLLGDGIDALFPGFSVEQIRLISFFILTPMLFLPVRHLSYTSLLGIISAFSILGVVVVDGVSKQDAPGSLLTPADTSLWPVDWMKVPLSFGLIMAAFAGGAVFPTVYRDMANPKQYGTMVNYSYLATAIIYFGVATSGYLMFGSQTMQEITQNLVTIPEYNQALNRLAVWLIAMNPIAKYGLTLNPVNLTWQLWLYRTPKMEQFCQDHAWVEPSVSVIGKMMVSAGIILLAWIIPGFDKIMGLLGAFFSFVISGIFPLVCHLYLFGDSLSPWTKLIDYILLIISVIMATSGTIVSFL</sequence>
<feature type="transmembrane region" description="Helical" evidence="9">
    <location>
        <begin position="355"/>
        <end position="374"/>
    </location>
</feature>
<evidence type="ECO:0000256" key="7">
    <source>
        <dbReference type="ARBA" id="ARBA00023136"/>
    </source>
</evidence>
<evidence type="ECO:0000256" key="3">
    <source>
        <dbReference type="ARBA" id="ARBA00022448"/>
    </source>
</evidence>
<dbReference type="AlphaFoldDB" id="A0A1X2IZP1"/>
<feature type="transmembrane region" description="Helical" evidence="9">
    <location>
        <begin position="276"/>
        <end position="300"/>
    </location>
</feature>
<evidence type="ECO:0000256" key="2">
    <source>
        <dbReference type="ARBA" id="ARBA00008066"/>
    </source>
</evidence>
<evidence type="ECO:0000313" key="12">
    <source>
        <dbReference type="Proteomes" id="UP000193560"/>
    </source>
</evidence>
<gene>
    <name evidence="11" type="ORF">BCR42DRAFT_339845</name>
</gene>
<dbReference type="OrthoDB" id="655540at2759"/>
<feature type="transmembrane region" description="Helical" evidence="9">
    <location>
        <begin position="202"/>
        <end position="223"/>
    </location>
</feature>
<evidence type="ECO:0000259" key="10">
    <source>
        <dbReference type="Pfam" id="PF01490"/>
    </source>
</evidence>
<dbReference type="Proteomes" id="UP000193560">
    <property type="component" value="Unassembled WGS sequence"/>
</dbReference>
<protein>
    <submittedName>
        <fullName evidence="11">Transmembrane amino acid transporter protein-domain-containing protein</fullName>
    </submittedName>
</protein>
<dbReference type="GO" id="GO:0015179">
    <property type="term" value="F:L-amino acid transmembrane transporter activity"/>
    <property type="evidence" value="ECO:0007669"/>
    <property type="project" value="TreeGrafter"/>
</dbReference>
<evidence type="ECO:0000256" key="8">
    <source>
        <dbReference type="SAM" id="MobiDB-lite"/>
    </source>
</evidence>
<feature type="transmembrane region" description="Helical" evidence="9">
    <location>
        <begin position="307"/>
        <end position="325"/>
    </location>
</feature>
<proteinExistence type="inferred from homology"/>
<dbReference type="STRING" id="90262.A0A1X2IZP1"/>
<dbReference type="Pfam" id="PF01490">
    <property type="entry name" value="Aa_trans"/>
    <property type="match status" value="1"/>
</dbReference>
<dbReference type="GO" id="GO:0005774">
    <property type="term" value="C:vacuolar membrane"/>
    <property type="evidence" value="ECO:0007669"/>
    <property type="project" value="TreeGrafter"/>
</dbReference>
<name>A0A1X2IZP1_9FUNG</name>
<feature type="transmembrane region" description="Helical" evidence="9">
    <location>
        <begin position="507"/>
        <end position="533"/>
    </location>
</feature>
<keyword evidence="5" id="KW-0029">Amino-acid transport</keyword>
<feature type="domain" description="Amino acid transporter transmembrane" evidence="10">
    <location>
        <begin position="170"/>
        <end position="563"/>
    </location>
</feature>
<keyword evidence="12" id="KW-1185">Reference proteome</keyword>
<comment type="similarity">
    <text evidence="2">Belongs to the amino acid/polyamine transporter 2 family.</text>
</comment>
<reference evidence="11 12" key="1">
    <citation type="submission" date="2016-07" db="EMBL/GenBank/DDBJ databases">
        <title>Pervasive Adenine N6-methylation of Active Genes in Fungi.</title>
        <authorList>
            <consortium name="DOE Joint Genome Institute"/>
            <person name="Mondo S.J."/>
            <person name="Dannebaum R.O."/>
            <person name="Kuo R.C."/>
            <person name="Labutti K."/>
            <person name="Haridas S."/>
            <person name="Kuo A."/>
            <person name="Salamov A."/>
            <person name="Ahrendt S.R."/>
            <person name="Lipzen A."/>
            <person name="Sullivan W."/>
            <person name="Andreopoulos W.B."/>
            <person name="Clum A."/>
            <person name="Lindquist E."/>
            <person name="Daum C."/>
            <person name="Ramamoorthy G.K."/>
            <person name="Gryganskyi A."/>
            <person name="Culley D."/>
            <person name="Magnuson J.K."/>
            <person name="James T.Y."/>
            <person name="O'Malley M.A."/>
            <person name="Stajich J.E."/>
            <person name="Spatafora J.W."/>
            <person name="Visel A."/>
            <person name="Grigoriev I.V."/>
        </authorList>
    </citation>
    <scope>NUCLEOTIDE SEQUENCE [LARGE SCALE GENOMIC DNA]</scope>
    <source>
        <strain evidence="11 12">NRRL 1336</strain>
    </source>
</reference>
<comment type="caution">
    <text evidence="11">The sequence shown here is derived from an EMBL/GenBank/DDBJ whole genome shotgun (WGS) entry which is preliminary data.</text>
</comment>
<comment type="subcellular location">
    <subcellularLocation>
        <location evidence="1">Membrane</location>
        <topology evidence="1">Multi-pass membrane protein</topology>
    </subcellularLocation>
</comment>
<evidence type="ECO:0000256" key="4">
    <source>
        <dbReference type="ARBA" id="ARBA00022692"/>
    </source>
</evidence>
<dbReference type="InterPro" id="IPR013057">
    <property type="entry name" value="AA_transpt_TM"/>
</dbReference>
<evidence type="ECO:0000256" key="5">
    <source>
        <dbReference type="ARBA" id="ARBA00022970"/>
    </source>
</evidence>